<dbReference type="AlphaFoldDB" id="A0A7S6VPX7"/>
<accession>A0A7S6VPX7</accession>
<evidence type="ECO:0000313" key="1">
    <source>
        <dbReference type="EMBL" id="QOW42705.1"/>
    </source>
</evidence>
<gene>
    <name evidence="1" type="ORF">G0027_07460</name>
</gene>
<dbReference type="Proteomes" id="UP000593812">
    <property type="component" value="Chromosome"/>
</dbReference>
<proteinExistence type="predicted"/>
<evidence type="ECO:0000313" key="2">
    <source>
        <dbReference type="Proteomes" id="UP000593812"/>
    </source>
</evidence>
<reference evidence="1 2" key="1">
    <citation type="submission" date="2020-02" db="EMBL/GenBank/DDBJ databases">
        <title>Tigecycline-resistant Acinetobacter species from pigs and migratory birds.</title>
        <authorList>
            <person name="Chen C."/>
            <person name="Sun J."/>
            <person name="Liao X.-P."/>
            <person name="Liu Y.-H."/>
        </authorList>
    </citation>
    <scope>NUCLEOTIDE SEQUENCE [LARGE SCALE GENOMIC DNA]</scope>
    <source>
        <strain evidence="1 2">C15_T</strain>
    </source>
</reference>
<protein>
    <submittedName>
        <fullName evidence="1">Uncharacterized protein</fullName>
    </submittedName>
</protein>
<sequence length="97" mass="11147">MFKLDLQGIGYGDQRTEQIEVVTDVVCDVCNQSTKLEFGTLSAHWGYGSKHDGERYELQLCEKCFFYALATLRKERADEFMFDENFDPSTLDGFGLK</sequence>
<dbReference type="EMBL" id="CP048654">
    <property type="protein sequence ID" value="QOW42705.1"/>
    <property type="molecule type" value="Genomic_DNA"/>
</dbReference>
<organism evidence="1 2">
    <name type="scientific">Acinetobacter indicus</name>
    <dbReference type="NCBI Taxonomy" id="756892"/>
    <lineage>
        <taxon>Bacteria</taxon>
        <taxon>Pseudomonadati</taxon>
        <taxon>Pseudomonadota</taxon>
        <taxon>Gammaproteobacteria</taxon>
        <taxon>Moraxellales</taxon>
        <taxon>Moraxellaceae</taxon>
        <taxon>Acinetobacter</taxon>
    </lineage>
</organism>
<name>A0A7S6VPX7_9GAMM</name>